<sequence length="77" mass="8893">MYEYKFVKIELKTTFKGRKPVEDYHKIVEQHATEGWRLVQIFAPPVSGYGVADSFELIFERQNSAGAGAGINELYHW</sequence>
<dbReference type="EMBL" id="FNFP01000007">
    <property type="protein sequence ID" value="SDL05856.1"/>
    <property type="molecule type" value="Genomic_DNA"/>
</dbReference>
<dbReference type="Proteomes" id="UP000198718">
    <property type="component" value="Unassembled WGS sequence"/>
</dbReference>
<dbReference type="AlphaFoldDB" id="A0A1G9GYX2"/>
<dbReference type="RefSeq" id="WP_090554110.1">
    <property type="nucleotide sequence ID" value="NZ_FNFP01000007.1"/>
</dbReference>
<gene>
    <name evidence="1" type="ORF">SAMN05660472_02532</name>
</gene>
<dbReference type="OrthoDB" id="1739894at2"/>
<dbReference type="Pfam" id="PF13783">
    <property type="entry name" value="DUF4177"/>
    <property type="match status" value="1"/>
</dbReference>
<name>A0A1G9GYX2_9FIRM</name>
<dbReference type="InterPro" id="IPR025234">
    <property type="entry name" value="YjzH-like"/>
</dbReference>
<organism evidence="1 2">
    <name type="scientific">Natronincola ferrireducens</name>
    <dbReference type="NCBI Taxonomy" id="393762"/>
    <lineage>
        <taxon>Bacteria</taxon>
        <taxon>Bacillati</taxon>
        <taxon>Bacillota</taxon>
        <taxon>Clostridia</taxon>
        <taxon>Peptostreptococcales</taxon>
        <taxon>Natronincolaceae</taxon>
        <taxon>Natronincola</taxon>
    </lineage>
</organism>
<protein>
    <recommendedName>
        <fullName evidence="3">DUF4177 domain-containing protein</fullName>
    </recommendedName>
</protein>
<evidence type="ECO:0000313" key="2">
    <source>
        <dbReference type="Proteomes" id="UP000198718"/>
    </source>
</evidence>
<keyword evidence="2" id="KW-1185">Reference proteome</keyword>
<evidence type="ECO:0008006" key="3">
    <source>
        <dbReference type="Google" id="ProtNLM"/>
    </source>
</evidence>
<reference evidence="1 2" key="1">
    <citation type="submission" date="2016-10" db="EMBL/GenBank/DDBJ databases">
        <authorList>
            <person name="de Groot N.N."/>
        </authorList>
    </citation>
    <scope>NUCLEOTIDE SEQUENCE [LARGE SCALE GENOMIC DNA]</scope>
    <source>
        <strain evidence="1 2">DSM 18346</strain>
    </source>
</reference>
<accession>A0A1G9GYX2</accession>
<evidence type="ECO:0000313" key="1">
    <source>
        <dbReference type="EMBL" id="SDL05856.1"/>
    </source>
</evidence>
<proteinExistence type="predicted"/>